<evidence type="ECO:0000313" key="2">
    <source>
        <dbReference type="Proteomes" id="UP001165960"/>
    </source>
</evidence>
<dbReference type="Proteomes" id="UP001165960">
    <property type="component" value="Unassembled WGS sequence"/>
</dbReference>
<sequence>MNYEPQAELIEHILNEEDCYRILGIQRDATVDQVRRAYIQKSRICHPDKFPGSPKATQAFQKLSTSYETLRKPSTKMAYDFSGERTQSSDCRTSFIGAFSQLYREFLDGDFENILTMIDFINRQNPEFTFDRASASELLMELRDLCIVSWKYIDVAKEEVSHLFDIQNELCALSYFNVLGRMKLTLKLSRVFVSIPVTMHSLVNERQLISPHLAGALQNVASVMEKAEGSLEVVTDWISTSALGSRIGSLSIPVF</sequence>
<keyword evidence="2" id="KW-1185">Reference proteome</keyword>
<reference evidence="1" key="1">
    <citation type="submission" date="2022-04" db="EMBL/GenBank/DDBJ databases">
        <title>Genome of the entomopathogenic fungus Entomophthora muscae.</title>
        <authorList>
            <person name="Elya C."/>
            <person name="Lovett B.R."/>
            <person name="Lee E."/>
            <person name="Macias A.M."/>
            <person name="Hajek A.E."/>
            <person name="De Bivort B.L."/>
            <person name="Kasson M.T."/>
            <person name="De Fine Licht H.H."/>
            <person name="Stajich J.E."/>
        </authorList>
    </citation>
    <scope>NUCLEOTIDE SEQUENCE</scope>
    <source>
        <strain evidence="1">Berkeley</strain>
    </source>
</reference>
<name>A0ACC2TKE7_9FUNG</name>
<comment type="caution">
    <text evidence="1">The sequence shown here is derived from an EMBL/GenBank/DDBJ whole genome shotgun (WGS) entry which is preliminary data.</text>
</comment>
<organism evidence="1 2">
    <name type="scientific">Entomophthora muscae</name>
    <dbReference type="NCBI Taxonomy" id="34485"/>
    <lineage>
        <taxon>Eukaryota</taxon>
        <taxon>Fungi</taxon>
        <taxon>Fungi incertae sedis</taxon>
        <taxon>Zoopagomycota</taxon>
        <taxon>Entomophthoromycotina</taxon>
        <taxon>Entomophthoromycetes</taxon>
        <taxon>Entomophthorales</taxon>
        <taxon>Entomophthoraceae</taxon>
        <taxon>Entomophthora</taxon>
    </lineage>
</organism>
<evidence type="ECO:0000313" key="1">
    <source>
        <dbReference type="EMBL" id="KAJ9075065.1"/>
    </source>
</evidence>
<accession>A0ACC2TKE7</accession>
<proteinExistence type="predicted"/>
<gene>
    <name evidence="1" type="ORF">DSO57_1000347</name>
</gene>
<dbReference type="EMBL" id="QTSX02002841">
    <property type="protein sequence ID" value="KAJ9075065.1"/>
    <property type="molecule type" value="Genomic_DNA"/>
</dbReference>
<protein>
    <submittedName>
        <fullName evidence="1">Uncharacterized protein</fullName>
    </submittedName>
</protein>